<dbReference type="Proteomes" id="UP000802098">
    <property type="component" value="Unassembled WGS sequence"/>
</dbReference>
<dbReference type="RefSeq" id="WP_009855573.1">
    <property type="nucleotide sequence ID" value="NZ_JAAOCD010000002.1"/>
</dbReference>
<reference evidence="2 3" key="1">
    <citation type="submission" date="2020-03" db="EMBL/GenBank/DDBJ databases">
        <title>Rubrivivax benzoatilyticus JA2 (sequenced after 10 years sub-culturing).</title>
        <authorList>
            <person name="Gupta D."/>
            <person name="Chintalapati S."/>
            <person name="Chintalapati V.R."/>
        </authorList>
    </citation>
    <scope>NUCLEOTIDE SEQUENCE [LARGE SCALE GENOMIC DNA]</scope>
    <source>
        <strain evidence="2 3">JA2-Mal</strain>
    </source>
</reference>
<accession>A0ABX0HVP5</accession>
<feature type="region of interest" description="Disordered" evidence="1">
    <location>
        <begin position="23"/>
        <end position="53"/>
    </location>
</feature>
<comment type="caution">
    <text evidence="2">The sequence shown here is derived from an EMBL/GenBank/DDBJ whole genome shotgun (WGS) entry which is preliminary data.</text>
</comment>
<organism evidence="2 3">
    <name type="scientific">Rubrivivax benzoatilyticus</name>
    <dbReference type="NCBI Taxonomy" id="316997"/>
    <lineage>
        <taxon>Bacteria</taxon>
        <taxon>Pseudomonadati</taxon>
        <taxon>Pseudomonadota</taxon>
        <taxon>Betaproteobacteria</taxon>
        <taxon>Burkholderiales</taxon>
        <taxon>Sphaerotilaceae</taxon>
        <taxon>Rubrivivax</taxon>
    </lineage>
</organism>
<evidence type="ECO:0000313" key="3">
    <source>
        <dbReference type="Proteomes" id="UP000802098"/>
    </source>
</evidence>
<keyword evidence="3" id="KW-1185">Reference proteome</keyword>
<evidence type="ECO:0000313" key="2">
    <source>
        <dbReference type="EMBL" id="NHK97691.1"/>
    </source>
</evidence>
<gene>
    <name evidence="2" type="ORF">G7087_04825</name>
</gene>
<sequence length="53" mass="5953">MKSLPTLKPRHPFALAACRRRAGAHRAEAGARRQRERHALRRELQAAACSHSP</sequence>
<protein>
    <submittedName>
        <fullName evidence="2">Uncharacterized protein</fullName>
    </submittedName>
</protein>
<proteinExistence type="predicted"/>
<evidence type="ECO:0000256" key="1">
    <source>
        <dbReference type="SAM" id="MobiDB-lite"/>
    </source>
</evidence>
<name>A0ABX0HVP5_9BURK</name>
<dbReference type="EMBL" id="JAAOCD010000002">
    <property type="protein sequence ID" value="NHK97691.1"/>
    <property type="molecule type" value="Genomic_DNA"/>
</dbReference>